<dbReference type="InterPro" id="IPR016135">
    <property type="entry name" value="UBQ-conjugating_enzyme/RWD"/>
</dbReference>
<protein>
    <submittedName>
        <fullName evidence="2">Probable ubiquitin-conjugating enzyme e2 12</fullName>
    </submittedName>
</protein>
<evidence type="ECO:0000313" key="2">
    <source>
        <dbReference type="EMBL" id="GFP87427.1"/>
    </source>
</evidence>
<dbReference type="Pfam" id="PF00179">
    <property type="entry name" value="UQ_con"/>
    <property type="match status" value="1"/>
</dbReference>
<organism evidence="2 3">
    <name type="scientific">Phtheirospermum japonicum</name>
    <dbReference type="NCBI Taxonomy" id="374723"/>
    <lineage>
        <taxon>Eukaryota</taxon>
        <taxon>Viridiplantae</taxon>
        <taxon>Streptophyta</taxon>
        <taxon>Embryophyta</taxon>
        <taxon>Tracheophyta</taxon>
        <taxon>Spermatophyta</taxon>
        <taxon>Magnoliopsida</taxon>
        <taxon>eudicotyledons</taxon>
        <taxon>Gunneridae</taxon>
        <taxon>Pentapetalae</taxon>
        <taxon>asterids</taxon>
        <taxon>lamiids</taxon>
        <taxon>Lamiales</taxon>
        <taxon>Orobanchaceae</taxon>
        <taxon>Orobanchaceae incertae sedis</taxon>
        <taxon>Phtheirospermum</taxon>
    </lineage>
</organism>
<dbReference type="Proteomes" id="UP000653305">
    <property type="component" value="Unassembled WGS sequence"/>
</dbReference>
<name>A0A830BJ66_9LAMI</name>
<dbReference type="OrthoDB" id="7851174at2759"/>
<comment type="caution">
    <text evidence="2">The sequence shown here is derived from an EMBL/GenBank/DDBJ whole genome shotgun (WGS) entry which is preliminary data.</text>
</comment>
<gene>
    <name evidence="2" type="ORF">PHJA_000886400</name>
</gene>
<dbReference type="EMBL" id="BMAC01000144">
    <property type="protein sequence ID" value="GFP87427.1"/>
    <property type="molecule type" value="Genomic_DNA"/>
</dbReference>
<dbReference type="InterPro" id="IPR000608">
    <property type="entry name" value="UBC"/>
</dbReference>
<proteinExistence type="predicted"/>
<dbReference type="PROSITE" id="PS50127">
    <property type="entry name" value="UBC_2"/>
    <property type="match status" value="1"/>
</dbReference>
<evidence type="ECO:0000313" key="3">
    <source>
        <dbReference type="Proteomes" id="UP000653305"/>
    </source>
</evidence>
<accession>A0A830BJ66</accession>
<dbReference type="SUPFAM" id="SSF54495">
    <property type="entry name" value="UBC-like"/>
    <property type="match status" value="1"/>
</dbReference>
<dbReference type="AlphaFoldDB" id="A0A830BJ66"/>
<keyword evidence="3" id="KW-1185">Reference proteome</keyword>
<sequence>MVHWQATIMGPSDSPFSGLFISHLIIHSNHPSCTEQVSFKTKVYHPNNMEAGII</sequence>
<evidence type="ECO:0000259" key="1">
    <source>
        <dbReference type="PROSITE" id="PS50127"/>
    </source>
</evidence>
<feature type="domain" description="UBC core" evidence="1">
    <location>
        <begin position="1"/>
        <end position="54"/>
    </location>
</feature>
<reference evidence="2" key="1">
    <citation type="submission" date="2020-07" db="EMBL/GenBank/DDBJ databases">
        <title>Ethylene signaling mediates host invasion by parasitic plants.</title>
        <authorList>
            <person name="Yoshida S."/>
        </authorList>
    </citation>
    <scope>NUCLEOTIDE SEQUENCE</scope>
    <source>
        <strain evidence="2">Okayama</strain>
    </source>
</reference>
<dbReference type="Gene3D" id="3.10.110.10">
    <property type="entry name" value="Ubiquitin Conjugating Enzyme"/>
    <property type="match status" value="1"/>
</dbReference>